<accession>A0A2V0RHE3</accession>
<dbReference type="EMBL" id="BDQA01000472">
    <property type="protein sequence ID" value="GBH21948.1"/>
    <property type="molecule type" value="Genomic_RNA"/>
</dbReference>
<evidence type="ECO:0000313" key="3">
    <source>
        <dbReference type="EMBL" id="GBH21948.1"/>
    </source>
</evidence>
<feature type="coiled-coil region" evidence="1">
    <location>
        <begin position="406"/>
        <end position="440"/>
    </location>
</feature>
<feature type="compositionally biased region" description="Gly residues" evidence="2">
    <location>
        <begin position="448"/>
        <end position="462"/>
    </location>
</feature>
<feature type="coiled-coil region" evidence="1">
    <location>
        <begin position="471"/>
        <end position="505"/>
    </location>
</feature>
<keyword evidence="1" id="KW-0175">Coiled coil</keyword>
<reference evidence="3" key="1">
    <citation type="submission" date="2017-04" db="EMBL/GenBank/DDBJ databases">
        <title>Unveiling RNA virosphere associated with marine microorganisms.</title>
        <authorList>
            <person name="Urayama S."/>
            <person name="Takaki Y."/>
            <person name="Nishi S."/>
            <person name="Yoshida Y."/>
            <person name="Deguchi S."/>
            <person name="Takai K."/>
            <person name="Nunoura T."/>
        </authorList>
    </citation>
    <scope>NUCLEOTIDE SEQUENCE</scope>
</reference>
<feature type="region of interest" description="Disordered" evidence="2">
    <location>
        <begin position="444"/>
        <end position="464"/>
    </location>
</feature>
<feature type="region of interest" description="Disordered" evidence="2">
    <location>
        <begin position="1"/>
        <end position="72"/>
    </location>
</feature>
<feature type="compositionally biased region" description="Basic residues" evidence="2">
    <location>
        <begin position="1"/>
        <end position="13"/>
    </location>
</feature>
<comment type="caution">
    <text evidence="3">The sequence shown here is derived from an EMBL/GenBank/DDBJ whole genome shotgun (WGS) entry which is preliminary data.</text>
</comment>
<evidence type="ECO:0000256" key="1">
    <source>
        <dbReference type="SAM" id="Coils"/>
    </source>
</evidence>
<sequence length="825" mass="88771">MTHTGRKATKKSMNKVNKEETDTLGGDNSGEDTAGGLGLRSPSGPGEMDTVVGAGDAVPGEKKKDSSDDTEDAEDIVAEKLFYSLLKMRATSAATGEHRVIETASGDLGALRDHITTADRLLRKLVRDAGLPGPELAFTTAQVEGAESWKKFDVTRGAAYRGTGYAAERLNQLVAMATPILKTGRGTSLCRMIYEARRVCEYGIAALAFEQGGAFWQNFNISQFLQADPVTGVLGPVDFFDVTKITDYFGRFVSPQFGDTVAFPVVWPNDMPTTRGYAWFLAGLCCQGLGREIVFYHGEALDLRPPLPASVRRITKTVTAWLEEHATAAEKALSNTILYLTQGIVCEINSCHIADTDARAAVRSVYEDAVDCVVFPDRVVLTPDAVAVAEDIADVPVALPATARAVREAEVARNEARREHQDAERAQERAQLAVTQLENRRAAATPAGHGGAAHAGRGGGRAFRGAADPELARLRGRASRAQDRLDEAILALENAEAVVRRAAQAHGNIPADWDPVVPRGDAVGVLPSDHVVDYSLPMASPLGLFGRVSGRVQPLDRDGTQMGFAESDAMFTLAYIYSDMGAVRALLPFWEGCENVRSYMAAGITRTSYELNDQWPEFLSSTFVSEGMILMSSRAHADWASGDLKVGVRRPQVPRDWVPAARDEFWLPPWTQPNVIPVAILAQVVGKECLSITAMTEPSTMLNVGVDRAGGRSTAVVGKLEDAVFGRWVPNLGQEFLAVSLGNGRPLHGNGVAGWALANPGIITTLVVPYASLIDGDAITTTTTWISMSNPVDKAGSCTWQDVDSETIPALPFATSGGRQRRFRS</sequence>
<proteinExistence type="predicted"/>
<dbReference type="AlphaFoldDB" id="A0A2V0RHE3"/>
<evidence type="ECO:0000256" key="2">
    <source>
        <dbReference type="SAM" id="MobiDB-lite"/>
    </source>
</evidence>
<protein>
    <submittedName>
        <fullName evidence="3">Uncharacterized protein</fullName>
    </submittedName>
</protein>
<organism evidence="3">
    <name type="scientific">viral metagenome</name>
    <dbReference type="NCBI Taxonomy" id="1070528"/>
    <lineage>
        <taxon>unclassified sequences</taxon>
        <taxon>metagenomes</taxon>
        <taxon>organismal metagenomes</taxon>
    </lineage>
</organism>
<name>A0A2V0RHE3_9ZZZZ</name>